<evidence type="ECO:0000256" key="2">
    <source>
        <dbReference type="ARBA" id="ARBA00022722"/>
    </source>
</evidence>
<keyword evidence="6" id="KW-0472">Membrane</keyword>
<keyword evidence="3" id="KW-0269">Exonuclease</keyword>
<dbReference type="Pfam" id="PF00929">
    <property type="entry name" value="RNase_T"/>
    <property type="match status" value="1"/>
</dbReference>
<dbReference type="CDD" id="cd06127">
    <property type="entry name" value="DEDDh"/>
    <property type="match status" value="1"/>
</dbReference>
<evidence type="ECO:0000256" key="1">
    <source>
        <dbReference type="ARBA" id="ARBA00012417"/>
    </source>
</evidence>
<dbReference type="InterPro" id="IPR012337">
    <property type="entry name" value="RNaseH-like_sf"/>
</dbReference>
<dbReference type="NCBIfam" id="TIGR00573">
    <property type="entry name" value="dnaq"/>
    <property type="match status" value="1"/>
</dbReference>
<feature type="transmembrane region" description="Helical" evidence="6">
    <location>
        <begin position="6"/>
        <end position="31"/>
    </location>
</feature>
<evidence type="ECO:0000313" key="9">
    <source>
        <dbReference type="Proteomes" id="UP000672039"/>
    </source>
</evidence>
<gene>
    <name evidence="8" type="ORF">J9253_14980</name>
</gene>
<feature type="domain" description="Exonuclease" evidence="7">
    <location>
        <begin position="535"/>
        <end position="703"/>
    </location>
</feature>
<protein>
    <recommendedName>
        <fullName evidence="1">DNA-directed DNA polymerase</fullName>
        <ecNumber evidence="1">2.7.7.7</ecNumber>
    </recommendedName>
</protein>
<keyword evidence="6" id="KW-1133">Transmembrane helix</keyword>
<dbReference type="Gene3D" id="3.30.420.10">
    <property type="entry name" value="Ribonuclease H-like superfamily/Ribonuclease H"/>
    <property type="match status" value="1"/>
</dbReference>
<dbReference type="Proteomes" id="UP000672039">
    <property type="component" value="Chromosome"/>
</dbReference>
<evidence type="ECO:0000256" key="5">
    <source>
        <dbReference type="SAM" id="Coils"/>
    </source>
</evidence>
<keyword evidence="3" id="KW-0378">Hydrolase</keyword>
<evidence type="ECO:0000256" key="3">
    <source>
        <dbReference type="ARBA" id="ARBA00022839"/>
    </source>
</evidence>
<dbReference type="PANTHER" id="PTHR30231">
    <property type="entry name" value="DNA POLYMERASE III SUBUNIT EPSILON"/>
    <property type="match status" value="1"/>
</dbReference>
<name>A0ABX7WWI7_9GAMM</name>
<organism evidence="8 9">
    <name type="scientific">Thiothrix litoralis</name>
    <dbReference type="NCBI Taxonomy" id="2891210"/>
    <lineage>
        <taxon>Bacteria</taxon>
        <taxon>Pseudomonadati</taxon>
        <taxon>Pseudomonadota</taxon>
        <taxon>Gammaproteobacteria</taxon>
        <taxon>Thiotrichales</taxon>
        <taxon>Thiotrichaceae</taxon>
        <taxon>Thiothrix</taxon>
    </lineage>
</organism>
<dbReference type="InterPro" id="IPR013520">
    <property type="entry name" value="Ribonucl_H"/>
</dbReference>
<feature type="coiled-coil region" evidence="5">
    <location>
        <begin position="106"/>
        <end position="155"/>
    </location>
</feature>
<dbReference type="EMBL" id="CP072801">
    <property type="protein sequence ID" value="QTR45300.1"/>
    <property type="molecule type" value="Genomic_DNA"/>
</dbReference>
<accession>A0ABX7WWI7</accession>
<keyword evidence="5" id="KW-0175">Coiled coil</keyword>
<dbReference type="InterPro" id="IPR036397">
    <property type="entry name" value="RNaseH_sf"/>
</dbReference>
<dbReference type="EC" id="2.7.7.7" evidence="1"/>
<dbReference type="InterPro" id="IPR006054">
    <property type="entry name" value="DnaQ"/>
</dbReference>
<keyword evidence="9" id="KW-1185">Reference proteome</keyword>
<evidence type="ECO:0000259" key="7">
    <source>
        <dbReference type="SMART" id="SM00479"/>
    </source>
</evidence>
<dbReference type="SMART" id="SM00479">
    <property type="entry name" value="EXOIII"/>
    <property type="match status" value="1"/>
</dbReference>
<dbReference type="PANTHER" id="PTHR30231:SF41">
    <property type="entry name" value="DNA POLYMERASE III SUBUNIT EPSILON"/>
    <property type="match status" value="1"/>
</dbReference>
<dbReference type="RefSeq" id="WP_210221717.1">
    <property type="nucleotide sequence ID" value="NZ_CP072801.1"/>
</dbReference>
<evidence type="ECO:0000256" key="4">
    <source>
        <dbReference type="ARBA" id="ARBA00049244"/>
    </source>
</evidence>
<feature type="transmembrane region" description="Helical" evidence="6">
    <location>
        <begin position="52"/>
        <end position="72"/>
    </location>
</feature>
<keyword evidence="2" id="KW-0540">Nuclease</keyword>
<comment type="catalytic activity">
    <reaction evidence="4">
        <text>DNA(n) + a 2'-deoxyribonucleoside 5'-triphosphate = DNA(n+1) + diphosphate</text>
        <dbReference type="Rhea" id="RHEA:22508"/>
        <dbReference type="Rhea" id="RHEA-COMP:17339"/>
        <dbReference type="Rhea" id="RHEA-COMP:17340"/>
        <dbReference type="ChEBI" id="CHEBI:33019"/>
        <dbReference type="ChEBI" id="CHEBI:61560"/>
        <dbReference type="ChEBI" id="CHEBI:173112"/>
        <dbReference type="EC" id="2.7.7.7"/>
    </reaction>
</comment>
<keyword evidence="6" id="KW-0812">Transmembrane</keyword>
<dbReference type="SUPFAM" id="SSF53098">
    <property type="entry name" value="Ribonuclease H-like"/>
    <property type="match status" value="1"/>
</dbReference>
<evidence type="ECO:0000313" key="8">
    <source>
        <dbReference type="EMBL" id="QTR45300.1"/>
    </source>
</evidence>
<reference evidence="8 9" key="1">
    <citation type="submission" date="2021-04" db="EMBL/GenBank/DDBJ databases">
        <title>Genomics, taxonomy and metabolism of representatives of sulfur bacteria of the genus Thiothrix: Thiothrix fructosivorans QT, Thiothrix unzii A1T and three new species, Thiothrix subterranea sp. nov., Thiothrix litoralis sp. nov. and 'Candidatus Thiothrix anitrata' sp. nov.</title>
        <authorList>
            <person name="Ravin N.V."/>
            <person name="Smolyakov D."/>
            <person name="Rudenko T.S."/>
            <person name="Mardanov A.V."/>
            <person name="Beletsky A.V."/>
            <person name="Markov N.D."/>
            <person name="Fomenkov A.I."/>
            <person name="Roberts R.J."/>
            <person name="Karnachuk O.V."/>
            <person name="Novikov A."/>
            <person name="Grabovich M.Y."/>
        </authorList>
    </citation>
    <scope>NUCLEOTIDE SEQUENCE [LARGE SCALE GENOMIC DNA]</scope>
    <source>
        <strain evidence="8 9">AS</strain>
    </source>
</reference>
<proteinExistence type="predicted"/>
<evidence type="ECO:0000256" key="6">
    <source>
        <dbReference type="SAM" id="Phobius"/>
    </source>
</evidence>
<dbReference type="Gene3D" id="3.30.450.20">
    <property type="entry name" value="PAS domain"/>
    <property type="match status" value="1"/>
</dbReference>
<sequence>MRRVDWRVVMGVAGIGAICLVWLLATGGLIWSTLDEAGRTILKDTLGERIMLLLLMWAVSLLAVGAALRWMVSYFMTAPARLAEQAQVLLGTNVKRQLEPTGSAENRRLTDLFNQLVQQREALREEMDVRVAEAARNTEQEKNRLAALMSELTKSVVVCNLDGRILLYNNRARMQFRKLSQAPGVAGGGELIGLGRSVYGVFDRKLVAHALENIQHRLQRGAAAPSAQFITTTPSGQLLRAQMAPVRAVQEADTAAPATMTGFVLMLDNITREFEAQARQDHILHTLTERSRAALGNMQAALDVLEYPDVEPEMRERLLTVLREETGGLGNRLRELKSSALDSTVLRWPLEDMLGADLVAAAIRRIEALGGLTAVEAGVDDSLWLKVESFSLLQALSYLAERLRQECVISTVQLRLSMGTGRAQLDLCWTPSAAKLTDKVVPGWEHDPMRSGGEDTSLTIQDVVERHGGAFWFEREPETGTTFFRFLLPLAAPQEQLDSASLVQNESRPEYYDFDLFQPSAQSRSLEDSRLSELSFTVFDTETTGLDPANGDEIIQIAAVRIVNGKLLRNENFDQLVDPKRNIPAITIPIHGITPEMVHGQPTIDKVLPAFHQFAQDTVLVAHNAAFDMRCLQVKEKVTGLVFDHPVMDTLLLSAVVHPNQESHRLEAITERFNINILGRHTALGDAMATAEVFMHLIPLLEEMGIYTLGQAREAAQKTYYARLKY</sequence>